<evidence type="ECO:0000313" key="3">
    <source>
        <dbReference type="Proteomes" id="UP001177670"/>
    </source>
</evidence>
<dbReference type="AlphaFoldDB" id="A0AA40FMK1"/>
<feature type="compositionally biased region" description="Basic residues" evidence="1">
    <location>
        <begin position="71"/>
        <end position="88"/>
    </location>
</feature>
<accession>A0AA40FMK1</accession>
<reference evidence="2" key="1">
    <citation type="submission" date="2021-10" db="EMBL/GenBank/DDBJ databases">
        <title>Melipona bicolor Genome sequencing and assembly.</title>
        <authorList>
            <person name="Araujo N.S."/>
            <person name="Arias M.C."/>
        </authorList>
    </citation>
    <scope>NUCLEOTIDE SEQUENCE</scope>
    <source>
        <strain evidence="2">USP_2M_L1-L4_2017</strain>
        <tissue evidence="2">Whole body</tissue>
    </source>
</reference>
<gene>
    <name evidence="2" type="ORF">K0M31_010226</name>
</gene>
<protein>
    <submittedName>
        <fullName evidence="2">Uncharacterized protein</fullName>
    </submittedName>
</protein>
<dbReference type="Proteomes" id="UP001177670">
    <property type="component" value="Unassembled WGS sequence"/>
</dbReference>
<feature type="compositionally biased region" description="Basic and acidic residues" evidence="1">
    <location>
        <begin position="29"/>
        <end position="42"/>
    </location>
</feature>
<evidence type="ECO:0000313" key="2">
    <source>
        <dbReference type="EMBL" id="KAK1121424.1"/>
    </source>
</evidence>
<comment type="caution">
    <text evidence="2">The sequence shown here is derived from an EMBL/GenBank/DDBJ whole genome shotgun (WGS) entry which is preliminary data.</text>
</comment>
<organism evidence="2 3">
    <name type="scientific">Melipona bicolor</name>
    <dbReference type="NCBI Taxonomy" id="60889"/>
    <lineage>
        <taxon>Eukaryota</taxon>
        <taxon>Metazoa</taxon>
        <taxon>Ecdysozoa</taxon>
        <taxon>Arthropoda</taxon>
        <taxon>Hexapoda</taxon>
        <taxon>Insecta</taxon>
        <taxon>Pterygota</taxon>
        <taxon>Neoptera</taxon>
        <taxon>Endopterygota</taxon>
        <taxon>Hymenoptera</taxon>
        <taxon>Apocrita</taxon>
        <taxon>Aculeata</taxon>
        <taxon>Apoidea</taxon>
        <taxon>Anthophila</taxon>
        <taxon>Apidae</taxon>
        <taxon>Melipona</taxon>
    </lineage>
</organism>
<keyword evidence="3" id="KW-1185">Reference proteome</keyword>
<name>A0AA40FMK1_9HYME</name>
<feature type="compositionally biased region" description="Basic and acidic residues" evidence="1">
    <location>
        <begin position="1"/>
        <end position="20"/>
    </location>
</feature>
<proteinExistence type="predicted"/>
<sequence>MVCTKEESPESAGAERRGTAERVAATQRNRTERRQRGGEEKISSVLATLVVRQPPRRWMSLFIKGPFRRPGVSRRPRPSGRLNRRSPLRRVDTPSGASQTRGFYPPNHPDSSPPFGSSSSCLTYRN</sequence>
<feature type="region of interest" description="Disordered" evidence="1">
    <location>
        <begin position="1"/>
        <end position="43"/>
    </location>
</feature>
<feature type="region of interest" description="Disordered" evidence="1">
    <location>
        <begin position="64"/>
        <end position="126"/>
    </location>
</feature>
<dbReference type="EMBL" id="JAHYIQ010000026">
    <property type="protein sequence ID" value="KAK1121424.1"/>
    <property type="molecule type" value="Genomic_DNA"/>
</dbReference>
<evidence type="ECO:0000256" key="1">
    <source>
        <dbReference type="SAM" id="MobiDB-lite"/>
    </source>
</evidence>